<dbReference type="OrthoDB" id="2433584at2"/>
<evidence type="ECO:0008006" key="3">
    <source>
        <dbReference type="Google" id="ProtNLM"/>
    </source>
</evidence>
<dbReference type="Proteomes" id="UP000192527">
    <property type="component" value="Chromosome"/>
</dbReference>
<name>A0A1W5ZUT9_9BACI</name>
<organism evidence="1 2">
    <name type="scientific">Halobacillus mangrovi</name>
    <dbReference type="NCBI Taxonomy" id="402384"/>
    <lineage>
        <taxon>Bacteria</taxon>
        <taxon>Bacillati</taxon>
        <taxon>Bacillota</taxon>
        <taxon>Bacilli</taxon>
        <taxon>Bacillales</taxon>
        <taxon>Bacillaceae</taxon>
        <taxon>Halobacillus</taxon>
    </lineage>
</organism>
<proteinExistence type="predicted"/>
<accession>A0A1W5ZUT9</accession>
<gene>
    <name evidence="1" type="ORF">HM131_09600</name>
</gene>
<dbReference type="InterPro" id="IPR024562">
    <property type="entry name" value="YqhG"/>
</dbReference>
<dbReference type="KEGG" id="hmn:HM131_09600"/>
<dbReference type="EMBL" id="CP020772">
    <property type="protein sequence ID" value="ARI77076.1"/>
    <property type="molecule type" value="Genomic_DNA"/>
</dbReference>
<dbReference type="AlphaFoldDB" id="A0A1W5ZUT9"/>
<protein>
    <recommendedName>
        <fullName evidence="3">YqhG</fullName>
    </recommendedName>
</protein>
<sequence length="271" mass="31898">MNKNPYFDFVQNFFVSYGCSVVQKSDSFLKIQLTSEMDEEIMNRPFYWHYMKKMNRAGEPMQLTFTHTDRTEEKGIYLHAGTPKLHTLYKTAIAKGKTSRLYESIDQPVQNRALTPWLVINLLLHFRGKQAKDERISIGLNLIHGTLLKGMMERIWNIDFHSTVSDYTFPMTPVIGISSAYRRIEQYVENHLSMLDDQWAKESLQQMDEERELLNSFYESEDIGLDYFTKEQEQIDKRYRPRVQVEVVNGGLFYISQLTSQNLLQNKKAVH</sequence>
<dbReference type="STRING" id="402384.HM131_09600"/>
<dbReference type="PROSITE" id="PS51257">
    <property type="entry name" value="PROKAR_LIPOPROTEIN"/>
    <property type="match status" value="1"/>
</dbReference>
<evidence type="ECO:0000313" key="1">
    <source>
        <dbReference type="EMBL" id="ARI77076.1"/>
    </source>
</evidence>
<keyword evidence="2" id="KW-1185">Reference proteome</keyword>
<reference evidence="1 2" key="1">
    <citation type="submission" date="2017-04" db="EMBL/GenBank/DDBJ databases">
        <title>The whole genome sequencing and assembly of Halobacillus mangrovi strain.</title>
        <authorList>
            <person name="Lee S.-J."/>
            <person name="Park M.-K."/>
            <person name="Kim J.-Y."/>
            <person name="Lee Y.-J."/>
            <person name="Yi H."/>
            <person name="Bahn Y.-S."/>
            <person name="Kim J.F."/>
            <person name="Lee D.-W."/>
        </authorList>
    </citation>
    <scope>NUCLEOTIDE SEQUENCE [LARGE SCALE GENOMIC DNA]</scope>
    <source>
        <strain evidence="1 2">KTB 131</strain>
    </source>
</reference>
<dbReference type="Pfam" id="PF11079">
    <property type="entry name" value="YqhG"/>
    <property type="match status" value="1"/>
</dbReference>
<evidence type="ECO:0000313" key="2">
    <source>
        <dbReference type="Proteomes" id="UP000192527"/>
    </source>
</evidence>
<dbReference type="RefSeq" id="WP_085029549.1">
    <property type="nucleotide sequence ID" value="NZ_CP020772.1"/>
</dbReference>